<dbReference type="Pfam" id="PF00440">
    <property type="entry name" value="TetR_N"/>
    <property type="match status" value="1"/>
</dbReference>
<feature type="DNA-binding region" description="H-T-H motif" evidence="2">
    <location>
        <begin position="34"/>
        <end position="53"/>
    </location>
</feature>
<dbReference type="InterPro" id="IPR001647">
    <property type="entry name" value="HTH_TetR"/>
</dbReference>
<name>A0A3E0HKY9_9PSEU</name>
<dbReference type="PANTHER" id="PTHR43479">
    <property type="entry name" value="ACREF/ENVCD OPERON REPRESSOR-RELATED"/>
    <property type="match status" value="1"/>
</dbReference>
<dbReference type="PRINTS" id="PR00455">
    <property type="entry name" value="HTHTETR"/>
</dbReference>
<dbReference type="Gene3D" id="1.10.357.10">
    <property type="entry name" value="Tetracycline Repressor, domain 2"/>
    <property type="match status" value="1"/>
</dbReference>
<reference evidence="4 5" key="1">
    <citation type="submission" date="2018-08" db="EMBL/GenBank/DDBJ databases">
        <title>Genomic Encyclopedia of Archaeal and Bacterial Type Strains, Phase II (KMG-II): from individual species to whole genera.</title>
        <authorList>
            <person name="Goeker M."/>
        </authorList>
    </citation>
    <scope>NUCLEOTIDE SEQUENCE [LARGE SCALE GENOMIC DNA]</scope>
    <source>
        <strain evidence="4 5">DSM 45791</strain>
    </source>
</reference>
<dbReference type="PROSITE" id="PS01081">
    <property type="entry name" value="HTH_TETR_1"/>
    <property type="match status" value="1"/>
</dbReference>
<protein>
    <submittedName>
        <fullName evidence="4">Regulatory TetR family protein</fullName>
    </submittedName>
</protein>
<dbReference type="InterPro" id="IPR023772">
    <property type="entry name" value="DNA-bd_HTH_TetR-type_CS"/>
</dbReference>
<dbReference type="EMBL" id="QUNO01000006">
    <property type="protein sequence ID" value="REH47101.1"/>
    <property type="molecule type" value="Genomic_DNA"/>
</dbReference>
<dbReference type="PROSITE" id="PS50977">
    <property type="entry name" value="HTH_TETR_2"/>
    <property type="match status" value="1"/>
</dbReference>
<evidence type="ECO:0000313" key="5">
    <source>
        <dbReference type="Proteomes" id="UP000256269"/>
    </source>
</evidence>
<evidence type="ECO:0000313" key="4">
    <source>
        <dbReference type="EMBL" id="REH47101.1"/>
    </source>
</evidence>
<dbReference type="GO" id="GO:0003677">
    <property type="term" value="F:DNA binding"/>
    <property type="evidence" value="ECO:0007669"/>
    <property type="project" value="UniProtKB-UniRule"/>
</dbReference>
<organism evidence="4 5">
    <name type="scientific">Kutzneria buriramensis</name>
    <dbReference type="NCBI Taxonomy" id="1045776"/>
    <lineage>
        <taxon>Bacteria</taxon>
        <taxon>Bacillati</taxon>
        <taxon>Actinomycetota</taxon>
        <taxon>Actinomycetes</taxon>
        <taxon>Pseudonocardiales</taxon>
        <taxon>Pseudonocardiaceae</taxon>
        <taxon>Kutzneria</taxon>
    </lineage>
</organism>
<dbReference type="AlphaFoldDB" id="A0A3E0HKY9"/>
<dbReference type="InterPro" id="IPR050624">
    <property type="entry name" value="HTH-type_Tx_Regulator"/>
</dbReference>
<feature type="domain" description="HTH tetR-type" evidence="3">
    <location>
        <begin position="11"/>
        <end position="71"/>
    </location>
</feature>
<dbReference type="PANTHER" id="PTHR43479:SF11">
    <property type="entry name" value="ACREF_ENVCD OPERON REPRESSOR-RELATED"/>
    <property type="match status" value="1"/>
</dbReference>
<dbReference type="RefSeq" id="WP_170217617.1">
    <property type="nucleotide sequence ID" value="NZ_CP144375.1"/>
</dbReference>
<dbReference type="InterPro" id="IPR009057">
    <property type="entry name" value="Homeodomain-like_sf"/>
</dbReference>
<dbReference type="SUPFAM" id="SSF46689">
    <property type="entry name" value="Homeodomain-like"/>
    <property type="match status" value="1"/>
</dbReference>
<dbReference type="Proteomes" id="UP000256269">
    <property type="component" value="Unassembled WGS sequence"/>
</dbReference>
<gene>
    <name evidence="4" type="ORF">BCF44_106266</name>
</gene>
<proteinExistence type="predicted"/>
<evidence type="ECO:0000256" key="2">
    <source>
        <dbReference type="PROSITE-ProRule" id="PRU00335"/>
    </source>
</evidence>
<sequence>MSPGVRAEQARRTRAAIQETALALFATRGYDATSLQDIADELGLTKAAVYYHFPSKLELLQSICEPVYARVSAIIEAAAAQSSRQRRIDVVAEGFADLTVGRRATISVLAADPVMHGRMKAASRMDDLLGQAAEVLYGEHPTPDQLLAVRAIAVVSDAISALPELGDDEAREVLARAVKRLLPRR</sequence>
<keyword evidence="1 2" id="KW-0238">DNA-binding</keyword>
<evidence type="ECO:0000259" key="3">
    <source>
        <dbReference type="PROSITE" id="PS50977"/>
    </source>
</evidence>
<comment type="caution">
    <text evidence="4">The sequence shown here is derived from an EMBL/GenBank/DDBJ whole genome shotgun (WGS) entry which is preliminary data.</text>
</comment>
<keyword evidence="5" id="KW-1185">Reference proteome</keyword>
<evidence type="ECO:0000256" key="1">
    <source>
        <dbReference type="ARBA" id="ARBA00023125"/>
    </source>
</evidence>
<accession>A0A3E0HKY9</accession>